<keyword evidence="2" id="KW-1185">Reference proteome</keyword>
<evidence type="ECO:0000313" key="1">
    <source>
        <dbReference type="EMBL" id="GGH00451.1"/>
    </source>
</evidence>
<dbReference type="Proteomes" id="UP000660862">
    <property type="component" value="Unassembled WGS sequence"/>
</dbReference>
<gene>
    <name evidence="1" type="ORF">GCM10007415_40510</name>
</gene>
<dbReference type="AlphaFoldDB" id="A0A917I0X3"/>
<proteinExistence type="predicted"/>
<comment type="caution">
    <text evidence="1">The sequence shown here is derived from an EMBL/GenBank/DDBJ whole genome shotgun (WGS) entry which is preliminary data.</text>
</comment>
<accession>A0A917I0X3</accession>
<reference evidence="1" key="2">
    <citation type="submission" date="2020-09" db="EMBL/GenBank/DDBJ databases">
        <authorList>
            <person name="Sun Q."/>
            <person name="Zhou Y."/>
        </authorList>
    </citation>
    <scope>NUCLEOTIDE SEQUENCE</scope>
    <source>
        <strain evidence="1">CGMCC 1.12195</strain>
    </source>
</reference>
<evidence type="ECO:0000313" key="2">
    <source>
        <dbReference type="Proteomes" id="UP000660862"/>
    </source>
</evidence>
<name>A0A917I0X3_9SPHI</name>
<protein>
    <submittedName>
        <fullName evidence="1">Uncharacterized protein</fullName>
    </submittedName>
</protein>
<reference evidence="1" key="1">
    <citation type="journal article" date="2014" name="Int. J. Syst. Evol. Microbiol.">
        <title>Complete genome sequence of Corynebacterium casei LMG S-19264T (=DSM 44701T), isolated from a smear-ripened cheese.</title>
        <authorList>
            <consortium name="US DOE Joint Genome Institute (JGI-PGF)"/>
            <person name="Walter F."/>
            <person name="Albersmeier A."/>
            <person name="Kalinowski J."/>
            <person name="Ruckert C."/>
        </authorList>
    </citation>
    <scope>NUCLEOTIDE SEQUENCE</scope>
    <source>
        <strain evidence="1">CGMCC 1.12195</strain>
    </source>
</reference>
<dbReference type="EMBL" id="BMER01000005">
    <property type="protein sequence ID" value="GGH00451.1"/>
    <property type="molecule type" value="Genomic_DNA"/>
</dbReference>
<sequence>MTACSKNGGGDPAGAFPMELKAVALESRGDVKLYTKSGEVKDKEMIANFIASEAGFNASFEPQPDNIITFMTDSTAQLGISAIRYKAAREGSDAIVFRSPFILGPAGPREVQWTALDTYRLSKHNDPLQMFHSPGEILYKGEAVIRCEGIDESFLLPIMIYKLSRRIGDAGQASINVVSGKLFNEFNEDFLTTLGDKDTVAYQQSYVRYSINKE</sequence>
<organism evidence="1 2">
    <name type="scientific">Parapedobacter pyrenivorans</name>
    <dbReference type="NCBI Taxonomy" id="1305674"/>
    <lineage>
        <taxon>Bacteria</taxon>
        <taxon>Pseudomonadati</taxon>
        <taxon>Bacteroidota</taxon>
        <taxon>Sphingobacteriia</taxon>
        <taxon>Sphingobacteriales</taxon>
        <taxon>Sphingobacteriaceae</taxon>
        <taxon>Parapedobacter</taxon>
    </lineage>
</organism>